<reference evidence="1" key="1">
    <citation type="journal article" date="2020" name="Cell">
        <title>Large-Scale Comparative Analyses of Tick Genomes Elucidate Their Genetic Diversity and Vector Capacities.</title>
        <authorList>
            <consortium name="Tick Genome and Microbiome Consortium (TIGMIC)"/>
            <person name="Jia N."/>
            <person name="Wang J."/>
            <person name="Shi W."/>
            <person name="Du L."/>
            <person name="Sun Y."/>
            <person name="Zhan W."/>
            <person name="Jiang J.F."/>
            <person name="Wang Q."/>
            <person name="Zhang B."/>
            <person name="Ji P."/>
            <person name="Bell-Sakyi L."/>
            <person name="Cui X.M."/>
            <person name="Yuan T.T."/>
            <person name="Jiang B.G."/>
            <person name="Yang W.F."/>
            <person name="Lam T.T."/>
            <person name="Chang Q.C."/>
            <person name="Ding S.J."/>
            <person name="Wang X.J."/>
            <person name="Zhu J.G."/>
            <person name="Ruan X.D."/>
            <person name="Zhao L."/>
            <person name="Wei J.T."/>
            <person name="Ye R.Z."/>
            <person name="Que T.C."/>
            <person name="Du C.H."/>
            <person name="Zhou Y.H."/>
            <person name="Cheng J.X."/>
            <person name="Dai P.F."/>
            <person name="Guo W.B."/>
            <person name="Han X.H."/>
            <person name="Huang E.J."/>
            <person name="Li L.F."/>
            <person name="Wei W."/>
            <person name="Gao Y.C."/>
            <person name="Liu J.Z."/>
            <person name="Shao H.Z."/>
            <person name="Wang X."/>
            <person name="Wang C.C."/>
            <person name="Yang T.C."/>
            <person name="Huo Q.B."/>
            <person name="Li W."/>
            <person name="Chen H.Y."/>
            <person name="Chen S.E."/>
            <person name="Zhou L.G."/>
            <person name="Ni X.B."/>
            <person name="Tian J.H."/>
            <person name="Sheng Y."/>
            <person name="Liu T."/>
            <person name="Pan Y.S."/>
            <person name="Xia L.Y."/>
            <person name="Li J."/>
            <person name="Zhao F."/>
            <person name="Cao W.C."/>
        </authorList>
    </citation>
    <scope>NUCLEOTIDE SEQUENCE</scope>
    <source>
        <strain evidence="1">Rsan-2018</strain>
    </source>
</reference>
<evidence type="ECO:0000313" key="2">
    <source>
        <dbReference type="Proteomes" id="UP000821837"/>
    </source>
</evidence>
<evidence type="ECO:0000313" key="1">
    <source>
        <dbReference type="EMBL" id="KAH7956871.1"/>
    </source>
</evidence>
<comment type="caution">
    <text evidence="1">The sequence shown here is derived from an EMBL/GenBank/DDBJ whole genome shotgun (WGS) entry which is preliminary data.</text>
</comment>
<dbReference type="Proteomes" id="UP000821837">
    <property type="component" value="Unassembled WGS sequence"/>
</dbReference>
<protein>
    <submittedName>
        <fullName evidence="1">Uncharacterized protein</fullName>
    </submittedName>
</protein>
<organism evidence="1 2">
    <name type="scientific">Rhipicephalus sanguineus</name>
    <name type="common">Brown dog tick</name>
    <name type="synonym">Ixodes sanguineus</name>
    <dbReference type="NCBI Taxonomy" id="34632"/>
    <lineage>
        <taxon>Eukaryota</taxon>
        <taxon>Metazoa</taxon>
        <taxon>Ecdysozoa</taxon>
        <taxon>Arthropoda</taxon>
        <taxon>Chelicerata</taxon>
        <taxon>Arachnida</taxon>
        <taxon>Acari</taxon>
        <taxon>Parasitiformes</taxon>
        <taxon>Ixodida</taxon>
        <taxon>Ixodoidea</taxon>
        <taxon>Ixodidae</taxon>
        <taxon>Rhipicephalinae</taxon>
        <taxon>Rhipicephalus</taxon>
        <taxon>Rhipicephalus</taxon>
    </lineage>
</organism>
<accession>A0A9D4SXA3</accession>
<reference evidence="1" key="2">
    <citation type="submission" date="2021-09" db="EMBL/GenBank/DDBJ databases">
        <authorList>
            <person name="Jia N."/>
            <person name="Wang J."/>
            <person name="Shi W."/>
            <person name="Du L."/>
            <person name="Sun Y."/>
            <person name="Zhan W."/>
            <person name="Jiang J."/>
            <person name="Wang Q."/>
            <person name="Zhang B."/>
            <person name="Ji P."/>
            <person name="Sakyi L.B."/>
            <person name="Cui X."/>
            <person name="Yuan T."/>
            <person name="Jiang B."/>
            <person name="Yang W."/>
            <person name="Lam T.T.-Y."/>
            <person name="Chang Q."/>
            <person name="Ding S."/>
            <person name="Wang X."/>
            <person name="Zhu J."/>
            <person name="Ruan X."/>
            <person name="Zhao L."/>
            <person name="Wei J."/>
            <person name="Que T."/>
            <person name="Du C."/>
            <person name="Cheng J."/>
            <person name="Dai P."/>
            <person name="Han X."/>
            <person name="Huang E."/>
            <person name="Gao Y."/>
            <person name="Liu J."/>
            <person name="Shao H."/>
            <person name="Ye R."/>
            <person name="Li L."/>
            <person name="Wei W."/>
            <person name="Wang X."/>
            <person name="Wang C."/>
            <person name="Huo Q."/>
            <person name="Li W."/>
            <person name="Guo W."/>
            <person name="Chen H."/>
            <person name="Chen S."/>
            <person name="Zhou L."/>
            <person name="Zhou L."/>
            <person name="Ni X."/>
            <person name="Tian J."/>
            <person name="Zhou Y."/>
            <person name="Sheng Y."/>
            <person name="Liu T."/>
            <person name="Pan Y."/>
            <person name="Xia L."/>
            <person name="Li J."/>
            <person name="Zhao F."/>
            <person name="Cao W."/>
        </authorList>
    </citation>
    <scope>NUCLEOTIDE SEQUENCE</scope>
    <source>
        <strain evidence="1">Rsan-2018</strain>
        <tissue evidence="1">Larvae</tissue>
    </source>
</reference>
<name>A0A9D4SXA3_RHISA</name>
<sequence>MASTWELLELAERMGLEGPEFRAWPVQCSNGNTITARDLLEVLQEKDRLLSTLLERLTVAGPAEPQPAPTFQVIPELSQNISAVDGSEDAPSAREWIENIRRTSMFHGLPAPYTLETAKARLVGAARDW</sequence>
<gene>
    <name evidence="1" type="ORF">HPB52_013073</name>
</gene>
<dbReference type="AlphaFoldDB" id="A0A9D4SXA3"/>
<keyword evidence="2" id="KW-1185">Reference proteome</keyword>
<proteinExistence type="predicted"/>
<dbReference type="EMBL" id="JABSTV010001250">
    <property type="protein sequence ID" value="KAH7956871.1"/>
    <property type="molecule type" value="Genomic_DNA"/>
</dbReference>